<evidence type="ECO:0000256" key="7">
    <source>
        <dbReference type="RuleBase" id="RU003991"/>
    </source>
</evidence>
<dbReference type="NCBIfam" id="NF007621">
    <property type="entry name" value="PRK10276.1"/>
    <property type="match status" value="1"/>
</dbReference>
<comment type="similarity">
    <text evidence="1 7">Belongs to the peptidase S24 family.</text>
</comment>
<evidence type="ECO:0000256" key="4">
    <source>
        <dbReference type="ARBA" id="ARBA00022813"/>
    </source>
</evidence>
<dbReference type="SUPFAM" id="SSF51306">
    <property type="entry name" value="LexA/Signal peptidase"/>
    <property type="match status" value="1"/>
</dbReference>
<dbReference type="CDD" id="cd06529">
    <property type="entry name" value="S24_LexA-like"/>
    <property type="match status" value="1"/>
</dbReference>
<dbReference type="PANTHER" id="PTHR33516:SF2">
    <property type="entry name" value="LEXA REPRESSOR-RELATED"/>
    <property type="match status" value="1"/>
</dbReference>
<keyword evidence="5" id="KW-0234">DNA repair</keyword>
<evidence type="ECO:0000256" key="1">
    <source>
        <dbReference type="ARBA" id="ARBA00007484"/>
    </source>
</evidence>
<keyword evidence="6" id="KW-0742">SOS response</keyword>
<dbReference type="GO" id="GO:0016787">
    <property type="term" value="F:hydrolase activity"/>
    <property type="evidence" value="ECO:0007669"/>
    <property type="project" value="UniProtKB-KW"/>
</dbReference>
<dbReference type="InterPro" id="IPR015927">
    <property type="entry name" value="Peptidase_S24_S26A/B/C"/>
</dbReference>
<dbReference type="Proteomes" id="UP000254657">
    <property type="component" value="Unassembled WGS sequence"/>
</dbReference>
<feature type="domain" description="Peptidase S24/S26A/S26B/S26C" evidence="8">
    <location>
        <begin position="17"/>
        <end position="133"/>
    </location>
</feature>
<dbReference type="RefSeq" id="WP_045325066.1">
    <property type="nucleotide sequence ID" value="NZ_AP022370.1"/>
</dbReference>
<dbReference type="InterPro" id="IPR039418">
    <property type="entry name" value="LexA-like"/>
</dbReference>
<evidence type="ECO:0000256" key="2">
    <source>
        <dbReference type="ARBA" id="ARBA00022763"/>
    </source>
</evidence>
<dbReference type="InterPro" id="IPR006197">
    <property type="entry name" value="Peptidase_S24_LexA"/>
</dbReference>
<evidence type="ECO:0000256" key="6">
    <source>
        <dbReference type="ARBA" id="ARBA00023236"/>
    </source>
</evidence>
<protein>
    <submittedName>
        <fullName evidence="9">DNA polymerase V subunit UmuD</fullName>
    </submittedName>
    <submittedName>
        <fullName evidence="10">Peptidase</fullName>
    </submittedName>
</protein>
<dbReference type="GO" id="GO:0006355">
    <property type="term" value="P:regulation of DNA-templated transcription"/>
    <property type="evidence" value="ECO:0007669"/>
    <property type="project" value="InterPro"/>
</dbReference>
<dbReference type="Gene3D" id="2.10.109.10">
    <property type="entry name" value="Umud Fragment, subunit A"/>
    <property type="match status" value="1"/>
</dbReference>
<evidence type="ECO:0000313" key="9">
    <source>
        <dbReference type="EMBL" id="ASO64340.1"/>
    </source>
</evidence>
<keyword evidence="4 7" id="KW-0068">Autocatalytic cleavage</keyword>
<evidence type="ECO:0000313" key="10">
    <source>
        <dbReference type="EMBL" id="RDT83712.1"/>
    </source>
</evidence>
<dbReference type="InterPro" id="IPR050077">
    <property type="entry name" value="LexA_repressor"/>
</dbReference>
<dbReference type="GO" id="GO:0009432">
    <property type="term" value="P:SOS response"/>
    <property type="evidence" value="ECO:0007669"/>
    <property type="project" value="UniProtKB-KW"/>
</dbReference>
<dbReference type="PANTHER" id="PTHR33516">
    <property type="entry name" value="LEXA REPRESSOR"/>
    <property type="match status" value="1"/>
</dbReference>
<dbReference type="EMBL" id="MF133496">
    <property type="protein sequence ID" value="ASO64340.1"/>
    <property type="molecule type" value="Genomic_DNA"/>
</dbReference>
<dbReference type="EMBL" id="QRCF01000088">
    <property type="protein sequence ID" value="RDT83712.1"/>
    <property type="molecule type" value="Genomic_DNA"/>
</dbReference>
<evidence type="ECO:0000256" key="5">
    <source>
        <dbReference type="ARBA" id="ARBA00023204"/>
    </source>
</evidence>
<reference evidence="10" key="2">
    <citation type="submission" date="2018-07" db="EMBL/GenBank/DDBJ databases">
        <title>Draft genome sequence of Klebsiella pneumoniae K293.</title>
        <authorList>
            <person name="He F."/>
        </authorList>
    </citation>
    <scope>NUCLEOTIDE SEQUENCE</scope>
    <source>
        <strain evidence="10">K293</strain>
    </source>
</reference>
<keyword evidence="2" id="KW-0227">DNA damage</keyword>
<name>A0A221ZP83_KLEPN</name>
<dbReference type="PRINTS" id="PR00726">
    <property type="entry name" value="LEXASERPTASE"/>
</dbReference>
<proteinExistence type="inferred from homology"/>
<keyword evidence="3 7" id="KW-0378">Hydrolase</keyword>
<reference evidence="9" key="1">
    <citation type="submission" date="2017-05" db="EMBL/GenBank/DDBJ databases">
        <title>Complete sequence of p675920-1.</title>
        <authorList>
            <person name="Feng J."/>
            <person name="Zhou D."/>
        </authorList>
    </citation>
    <scope>NUCLEOTIDE SEQUENCE</scope>
    <source>
        <strain evidence="9">675920</strain>
        <plasmid evidence="9">p675920-2</plasmid>
    </source>
</reference>
<accession>A0A221ZP83</accession>
<geneLocation type="plasmid" evidence="9">
    <name>p675920-2</name>
</geneLocation>
<gene>
    <name evidence="9" type="primary">umuD</name>
    <name evidence="10" type="ORF">DW286_29715</name>
</gene>
<dbReference type="AlphaFoldDB" id="A0A221ZP83"/>
<organism evidence="9">
    <name type="scientific">Klebsiella pneumoniae</name>
    <dbReference type="NCBI Taxonomy" id="573"/>
    <lineage>
        <taxon>Bacteria</taxon>
        <taxon>Pseudomonadati</taxon>
        <taxon>Pseudomonadota</taxon>
        <taxon>Gammaproteobacteria</taxon>
        <taxon>Enterobacterales</taxon>
        <taxon>Enterobacteriaceae</taxon>
        <taxon>Klebsiella/Raoultella group</taxon>
        <taxon>Klebsiella</taxon>
        <taxon>Klebsiella pneumoniae complex</taxon>
    </lineage>
</organism>
<evidence type="ECO:0000259" key="8">
    <source>
        <dbReference type="Pfam" id="PF00717"/>
    </source>
</evidence>
<sequence length="141" mass="15916">MLTIIEPRPDTLLPGRPIYTERIPAGFPSPAAGYEKQDLNLHEYCVRHPSATYFLRVEGNSMEDARIHDGDVLVVDRALEPEHGSIVIAAVDNEFTVKRLLLHPRPCLMPMNPAYSPLYFDPDSDTVQLWGVVSHSVMRHL</sequence>
<dbReference type="GO" id="GO:0006281">
    <property type="term" value="P:DNA repair"/>
    <property type="evidence" value="ECO:0007669"/>
    <property type="project" value="UniProtKB-KW"/>
</dbReference>
<dbReference type="InterPro" id="IPR036286">
    <property type="entry name" value="LexA/Signal_pep-like_sf"/>
</dbReference>
<dbReference type="Pfam" id="PF00717">
    <property type="entry name" value="Peptidase_S24"/>
    <property type="match status" value="1"/>
</dbReference>
<evidence type="ECO:0000256" key="3">
    <source>
        <dbReference type="ARBA" id="ARBA00022801"/>
    </source>
</evidence>
<dbReference type="GO" id="GO:0003677">
    <property type="term" value="F:DNA binding"/>
    <property type="evidence" value="ECO:0007669"/>
    <property type="project" value="InterPro"/>
</dbReference>
<keyword evidence="9" id="KW-0614">Plasmid</keyword>